<dbReference type="PROSITE" id="PS00622">
    <property type="entry name" value="HTH_LUXR_1"/>
    <property type="match status" value="1"/>
</dbReference>
<evidence type="ECO:0000256" key="1">
    <source>
        <dbReference type="ARBA" id="ARBA00023015"/>
    </source>
</evidence>
<proteinExistence type="predicted"/>
<reference evidence="5 6" key="1">
    <citation type="submission" date="2020-04" db="EMBL/GenBank/DDBJ databases">
        <title>Molecular characterization of pseudomonads from Agaricus bisporus reveal novel blotch 2 pathogens in Western Europe.</title>
        <authorList>
            <person name="Taparia T."/>
            <person name="Krijger M."/>
            <person name="Haynes E."/>
            <person name="Elpinstone J.G."/>
            <person name="Noble R."/>
            <person name="Van Der Wolf J."/>
        </authorList>
    </citation>
    <scope>NUCLEOTIDE SEQUENCE [LARGE SCALE GENOMIC DNA]</scope>
    <source>
        <strain evidence="5 6">H7001</strain>
    </source>
</reference>
<dbReference type="Gene3D" id="1.10.10.10">
    <property type="entry name" value="Winged helix-like DNA-binding domain superfamily/Winged helix DNA-binding domain"/>
    <property type="match status" value="1"/>
</dbReference>
<dbReference type="SUPFAM" id="SSF75516">
    <property type="entry name" value="Pheromone-binding domain of LuxR-like quorum-sensing transcription factors"/>
    <property type="match status" value="1"/>
</dbReference>
<comment type="caution">
    <text evidence="5">The sequence shown here is derived from an EMBL/GenBank/DDBJ whole genome shotgun (WGS) entry which is preliminary data.</text>
</comment>
<dbReference type="PROSITE" id="PS50043">
    <property type="entry name" value="HTH_LUXR_2"/>
    <property type="match status" value="1"/>
</dbReference>
<dbReference type="Pfam" id="PF03472">
    <property type="entry name" value="Autoind_bind"/>
    <property type="match status" value="1"/>
</dbReference>
<dbReference type="InterPro" id="IPR000792">
    <property type="entry name" value="Tscrpt_reg_LuxR_C"/>
</dbReference>
<gene>
    <name evidence="5" type="ORF">HX882_24245</name>
</gene>
<keyword evidence="2" id="KW-0238">DNA-binding</keyword>
<evidence type="ECO:0000256" key="3">
    <source>
        <dbReference type="ARBA" id="ARBA00023163"/>
    </source>
</evidence>
<evidence type="ECO:0000313" key="5">
    <source>
        <dbReference type="EMBL" id="NWB99009.1"/>
    </source>
</evidence>
<evidence type="ECO:0000259" key="4">
    <source>
        <dbReference type="PROSITE" id="PS50043"/>
    </source>
</evidence>
<dbReference type="SMART" id="SM00421">
    <property type="entry name" value="HTH_LUXR"/>
    <property type="match status" value="1"/>
</dbReference>
<organism evidence="5 6">
    <name type="scientific">Pseudomonas gingeri</name>
    <dbReference type="NCBI Taxonomy" id="117681"/>
    <lineage>
        <taxon>Bacteria</taxon>
        <taxon>Pseudomonadati</taxon>
        <taxon>Pseudomonadota</taxon>
        <taxon>Gammaproteobacteria</taxon>
        <taxon>Pseudomonadales</taxon>
        <taxon>Pseudomonadaceae</taxon>
        <taxon>Pseudomonas</taxon>
    </lineage>
</organism>
<accession>A0A7Y7XG43</accession>
<keyword evidence="1" id="KW-0805">Transcription regulation</keyword>
<keyword evidence="3" id="KW-0804">Transcription</keyword>
<protein>
    <submittedName>
        <fullName evidence="5">Autoinducer binding domain-containing protein</fullName>
    </submittedName>
</protein>
<dbReference type="EMBL" id="JACAQB010000018">
    <property type="protein sequence ID" value="NWB99009.1"/>
    <property type="molecule type" value="Genomic_DNA"/>
</dbReference>
<dbReference type="RefSeq" id="WP_177104735.1">
    <property type="nucleotide sequence ID" value="NZ_JACAOS010000001.1"/>
</dbReference>
<evidence type="ECO:0000256" key="2">
    <source>
        <dbReference type="ARBA" id="ARBA00023125"/>
    </source>
</evidence>
<dbReference type="AlphaFoldDB" id="A0A7Y7XG43"/>
<dbReference type="Pfam" id="PF00196">
    <property type="entry name" value="GerE"/>
    <property type="match status" value="1"/>
</dbReference>
<dbReference type="GO" id="GO:0003677">
    <property type="term" value="F:DNA binding"/>
    <property type="evidence" value="ECO:0007669"/>
    <property type="project" value="UniProtKB-KW"/>
</dbReference>
<name>A0A7Y7XG43_9PSED</name>
<dbReference type="InterPro" id="IPR036693">
    <property type="entry name" value="TF_LuxR_autoind-bd_dom_sf"/>
</dbReference>
<dbReference type="Proteomes" id="UP000539985">
    <property type="component" value="Unassembled WGS sequence"/>
</dbReference>
<evidence type="ECO:0000313" key="6">
    <source>
        <dbReference type="Proteomes" id="UP000539985"/>
    </source>
</evidence>
<dbReference type="CDD" id="cd06170">
    <property type="entry name" value="LuxR_C_like"/>
    <property type="match status" value="1"/>
</dbReference>
<dbReference type="PANTHER" id="PTHR44688:SF16">
    <property type="entry name" value="DNA-BINDING TRANSCRIPTIONAL ACTIVATOR DEVR_DOSR"/>
    <property type="match status" value="1"/>
</dbReference>
<dbReference type="InterPro" id="IPR005143">
    <property type="entry name" value="TF_LuxR_autoind-bd_dom"/>
</dbReference>
<feature type="domain" description="HTH luxR-type" evidence="4">
    <location>
        <begin position="162"/>
        <end position="227"/>
    </location>
</feature>
<dbReference type="PRINTS" id="PR00038">
    <property type="entry name" value="HTHLUXR"/>
</dbReference>
<sequence length="229" mass="26036">MNHWKEEQLQRLGSIQDEQELLELLPSLIWQLGYAYYRYIKLSQGAAPWIRNNYPEEWNRYYQEHNLQEIDPVLTCTRHSHLPVLWSAETVAKAPAFWAKKQSFGMRYGWSQAVQHIQGHQSILCVSRPEGEIDHHEFQHKAGHILWLCNVLHAAATRERLATSSPPSLSPREVEVLKWSGAGKTAPEIALLLELNVRTVNFHIANAITKTGTTNKVAAMVAAIQSGAL</sequence>
<dbReference type="Gene3D" id="3.30.450.80">
    <property type="entry name" value="Transcription factor LuxR-like, autoinducer-binding domain"/>
    <property type="match status" value="1"/>
</dbReference>
<dbReference type="InterPro" id="IPR036388">
    <property type="entry name" value="WH-like_DNA-bd_sf"/>
</dbReference>
<dbReference type="InterPro" id="IPR016032">
    <property type="entry name" value="Sig_transdc_resp-reg_C-effctor"/>
</dbReference>
<dbReference type="PANTHER" id="PTHR44688">
    <property type="entry name" value="DNA-BINDING TRANSCRIPTIONAL ACTIVATOR DEVR_DOSR"/>
    <property type="match status" value="1"/>
</dbReference>
<dbReference type="SUPFAM" id="SSF46894">
    <property type="entry name" value="C-terminal effector domain of the bipartite response regulators"/>
    <property type="match status" value="1"/>
</dbReference>
<dbReference type="GO" id="GO:0006355">
    <property type="term" value="P:regulation of DNA-templated transcription"/>
    <property type="evidence" value="ECO:0007669"/>
    <property type="project" value="InterPro"/>
</dbReference>